<gene>
    <name evidence="1" type="ORF">vBKpMFBKp24_045</name>
</gene>
<accession>A0A7U0J6H4</accession>
<dbReference type="EMBL" id="MW394391">
    <property type="protein sequence ID" value="QQV92350.1"/>
    <property type="molecule type" value="Genomic_DNA"/>
</dbReference>
<keyword evidence="2" id="KW-1185">Reference proteome</keyword>
<sequence>MAVEMQCVNCLTPATKKQLERWKIKEEPLVCNECQGTEFQKVPLPLWLKFTQSSEL</sequence>
<organism evidence="1 2">
    <name type="scientific">Klebsiella phage vB_KpM_FBKp24</name>
    <dbReference type="NCBI Taxonomy" id="2801834"/>
    <lineage>
        <taxon>Viruses</taxon>
        <taxon>Duplodnaviria</taxon>
        <taxon>Heunggongvirae</taxon>
        <taxon>Uroviricota</taxon>
        <taxon>Caudoviricetes</taxon>
        <taxon>Chimalliviridae</taxon>
        <taxon>Maaswegvirus</taxon>
        <taxon>Maaswegvirus Kp24</taxon>
    </lineage>
</organism>
<evidence type="ECO:0000313" key="1">
    <source>
        <dbReference type="EMBL" id="QQV92350.1"/>
    </source>
</evidence>
<name>A0A7U0J6H4_9CAUD</name>
<protein>
    <submittedName>
        <fullName evidence="1">Uncharacterized protein</fullName>
    </submittedName>
</protein>
<evidence type="ECO:0000313" key="2">
    <source>
        <dbReference type="Proteomes" id="UP000596381"/>
    </source>
</evidence>
<reference evidence="1 2" key="1">
    <citation type="submission" date="2020-12" db="EMBL/GenBank/DDBJ databases">
        <title>Genomic characterization of four novel bacteriophages infecting Klebsiella pneumoniae.</title>
        <authorList>
            <person name="Estrada Bonilla B."/>
            <person name="Costa A.R."/>
            <person name="van Rossum T."/>
            <person name="Hagedoorn S."/>
            <person name="Wallinga H."/>
            <person name="Xiao M."/>
            <person name="Song W."/>
            <person name="Haas P.-J."/>
            <person name="Nobrega F.L."/>
            <person name="Brouns S.J.J."/>
        </authorList>
    </citation>
    <scope>NUCLEOTIDE SEQUENCE [LARGE SCALE GENOMIC DNA]</scope>
</reference>
<proteinExistence type="predicted"/>
<dbReference type="Proteomes" id="UP000596381">
    <property type="component" value="Segment"/>
</dbReference>